<organism evidence="1 2">
    <name type="scientific">Alicyclobacillus tolerans</name>
    <dbReference type="NCBI Taxonomy" id="90970"/>
    <lineage>
        <taxon>Bacteria</taxon>
        <taxon>Bacillati</taxon>
        <taxon>Bacillota</taxon>
        <taxon>Bacilli</taxon>
        <taxon>Bacillales</taxon>
        <taxon>Alicyclobacillaceae</taxon>
        <taxon>Alicyclobacillus</taxon>
    </lineage>
</organism>
<protein>
    <submittedName>
        <fullName evidence="1">Uncharacterized protein</fullName>
    </submittedName>
</protein>
<evidence type="ECO:0000313" key="2">
    <source>
        <dbReference type="Proteomes" id="UP000184016"/>
    </source>
</evidence>
<dbReference type="Proteomes" id="UP000184016">
    <property type="component" value="Unassembled WGS sequence"/>
</dbReference>
<keyword evidence="2" id="KW-1185">Reference proteome</keyword>
<proteinExistence type="predicted"/>
<name>A0A1M6YT43_9BACL</name>
<reference evidence="2" key="1">
    <citation type="submission" date="2016-11" db="EMBL/GenBank/DDBJ databases">
        <authorList>
            <person name="Varghese N."/>
            <person name="Submissions S."/>
        </authorList>
    </citation>
    <scope>NUCLEOTIDE SEQUENCE [LARGE SCALE GENOMIC DNA]</scope>
    <source>
        <strain evidence="2">USBA-503</strain>
    </source>
</reference>
<sequence length="76" mass="8674">MDVGYKVFFRDEQGNLYACPEDWLKPVASTQCAITENDIRLLAEAVLPPPKANVLKLSPTPNNDGFQWEMVTWRHP</sequence>
<dbReference type="AlphaFoldDB" id="A0A1M6YT43"/>
<evidence type="ECO:0000313" key="1">
    <source>
        <dbReference type="EMBL" id="SHL21387.1"/>
    </source>
</evidence>
<gene>
    <name evidence="1" type="ORF">SAMN05443507_1731</name>
</gene>
<dbReference type="EMBL" id="FRAF01000073">
    <property type="protein sequence ID" value="SHL21387.1"/>
    <property type="molecule type" value="Genomic_DNA"/>
</dbReference>
<dbReference type="RefSeq" id="WP_072875539.1">
    <property type="nucleotide sequence ID" value="NZ_FRAF01000073.1"/>
</dbReference>
<accession>A0A1M6YT43</accession>